<dbReference type="Proteomes" id="UP000249464">
    <property type="component" value="Unassembled WGS sequence"/>
</dbReference>
<dbReference type="AlphaFoldDB" id="A0A2X0MR38"/>
<evidence type="ECO:0000256" key="1">
    <source>
        <dbReference type="SAM" id="MobiDB-lite"/>
    </source>
</evidence>
<feature type="compositionally biased region" description="Polar residues" evidence="1">
    <location>
        <begin position="41"/>
        <end position="53"/>
    </location>
</feature>
<accession>A0A2X0MR38</accession>
<name>A0A2X0MR38_9BASI</name>
<dbReference type="EMBL" id="FQNC01000087">
    <property type="protein sequence ID" value="SGZ27100.1"/>
    <property type="molecule type" value="Genomic_DNA"/>
</dbReference>
<organism evidence="2 3">
    <name type="scientific">Microbotryum silenes-dioicae</name>
    <dbReference type="NCBI Taxonomy" id="796604"/>
    <lineage>
        <taxon>Eukaryota</taxon>
        <taxon>Fungi</taxon>
        <taxon>Dikarya</taxon>
        <taxon>Basidiomycota</taxon>
        <taxon>Pucciniomycotina</taxon>
        <taxon>Microbotryomycetes</taxon>
        <taxon>Microbotryales</taxon>
        <taxon>Microbotryaceae</taxon>
        <taxon>Microbotryum</taxon>
    </lineage>
</organism>
<feature type="region of interest" description="Disordered" evidence="1">
    <location>
        <begin position="30"/>
        <end position="53"/>
    </location>
</feature>
<reference evidence="2 3" key="1">
    <citation type="submission" date="2016-11" db="EMBL/GenBank/DDBJ databases">
        <authorList>
            <person name="Jaros S."/>
            <person name="Januszkiewicz K."/>
            <person name="Wedrychowicz H."/>
        </authorList>
    </citation>
    <scope>NUCLEOTIDE SEQUENCE [LARGE SCALE GENOMIC DNA]</scope>
</reference>
<evidence type="ECO:0000313" key="2">
    <source>
        <dbReference type="EMBL" id="SGZ27100.1"/>
    </source>
</evidence>
<gene>
    <name evidence="2" type="primary">BQ5605_C025g10054</name>
    <name evidence="2" type="ORF">BQ5605_C025G10054</name>
</gene>
<sequence length="53" mass="5902">MERASFGVAIGQYKTLLQLAHGNRSVDRDLGKERVTDQEPRLSTISRNVAKST</sequence>
<protein>
    <submittedName>
        <fullName evidence="2">BQ5605_C025g10054 protein</fullName>
    </submittedName>
</protein>
<feature type="compositionally biased region" description="Basic and acidic residues" evidence="1">
    <location>
        <begin position="30"/>
        <end position="40"/>
    </location>
</feature>
<proteinExistence type="predicted"/>
<keyword evidence="3" id="KW-1185">Reference proteome</keyword>
<evidence type="ECO:0000313" key="3">
    <source>
        <dbReference type="Proteomes" id="UP000249464"/>
    </source>
</evidence>